<evidence type="ECO:0000313" key="1">
    <source>
        <dbReference type="EMBL" id="KAI7935341.1"/>
    </source>
</evidence>
<comment type="caution">
    <text evidence="1">The sequence shown here is derived from an EMBL/GenBank/DDBJ whole genome shotgun (WGS) entry which is preliminary data.</text>
</comment>
<protein>
    <submittedName>
        <fullName evidence="1">Uncharacterized protein</fullName>
    </submittedName>
</protein>
<dbReference type="EMBL" id="CM045882">
    <property type="protein sequence ID" value="KAI7935341.1"/>
    <property type="molecule type" value="Genomic_DNA"/>
</dbReference>
<gene>
    <name evidence="1" type="ORF">MJO28_016212</name>
</gene>
<keyword evidence="2" id="KW-1185">Reference proteome</keyword>
<dbReference type="Proteomes" id="UP001060170">
    <property type="component" value="Chromosome 18"/>
</dbReference>
<name>A0ACC0DMZ9_9BASI</name>
<organism evidence="1 2">
    <name type="scientific">Puccinia striiformis f. sp. tritici</name>
    <dbReference type="NCBI Taxonomy" id="168172"/>
    <lineage>
        <taxon>Eukaryota</taxon>
        <taxon>Fungi</taxon>
        <taxon>Dikarya</taxon>
        <taxon>Basidiomycota</taxon>
        <taxon>Pucciniomycotina</taxon>
        <taxon>Pucciniomycetes</taxon>
        <taxon>Pucciniales</taxon>
        <taxon>Pucciniaceae</taxon>
        <taxon>Puccinia</taxon>
    </lineage>
</organism>
<reference evidence="2" key="2">
    <citation type="journal article" date="2018" name="Mol. Plant Microbe Interact.">
        <title>Genome sequence resources for the wheat stripe rust pathogen (Puccinia striiformis f. sp. tritici) and the barley stripe rust pathogen (Puccinia striiformis f. sp. hordei).</title>
        <authorList>
            <person name="Xia C."/>
            <person name="Wang M."/>
            <person name="Yin C."/>
            <person name="Cornejo O.E."/>
            <person name="Hulbert S.H."/>
            <person name="Chen X."/>
        </authorList>
    </citation>
    <scope>NUCLEOTIDE SEQUENCE [LARGE SCALE GENOMIC DNA]</scope>
    <source>
        <strain evidence="2">93-210</strain>
    </source>
</reference>
<accession>A0ACC0DMZ9</accession>
<reference evidence="1 2" key="3">
    <citation type="journal article" date="2022" name="Microbiol. Spectr.">
        <title>Folding features and dynamics of 3D genome architecture in plant fungal pathogens.</title>
        <authorList>
            <person name="Xia C."/>
        </authorList>
    </citation>
    <scope>NUCLEOTIDE SEQUENCE [LARGE SCALE GENOMIC DNA]</scope>
    <source>
        <strain evidence="1 2">93-210</strain>
    </source>
</reference>
<proteinExistence type="predicted"/>
<reference evidence="2" key="1">
    <citation type="journal article" date="2018" name="BMC Genomics">
        <title>Genomic insights into host adaptation between the wheat stripe rust pathogen (Puccinia striiformis f. sp. tritici) and the barley stripe rust pathogen (Puccinia striiformis f. sp. hordei).</title>
        <authorList>
            <person name="Xia C."/>
            <person name="Wang M."/>
            <person name="Yin C."/>
            <person name="Cornejo O.E."/>
            <person name="Hulbert S.H."/>
            <person name="Chen X."/>
        </authorList>
    </citation>
    <scope>NUCLEOTIDE SEQUENCE [LARGE SCALE GENOMIC DNA]</scope>
    <source>
        <strain evidence="2">93-210</strain>
    </source>
</reference>
<evidence type="ECO:0000313" key="2">
    <source>
        <dbReference type="Proteomes" id="UP001060170"/>
    </source>
</evidence>
<sequence length="76" mass="8385">MNAAMAAPTLSFAFSGLYLSLQRSRTVGSCLNTRTSHHELYLYHQTSILLPTPGPLSDLPSRNFVLLLSPTAFIYL</sequence>